<feature type="region of interest" description="Disordered" evidence="1">
    <location>
        <begin position="26"/>
        <end position="86"/>
    </location>
</feature>
<organism evidence="2 3">
    <name type="scientific">Halorubrum laminariae</name>
    <dbReference type="NCBI Taxonomy" id="1433523"/>
    <lineage>
        <taxon>Archaea</taxon>
        <taxon>Methanobacteriati</taxon>
        <taxon>Methanobacteriota</taxon>
        <taxon>Stenosarchaea group</taxon>
        <taxon>Halobacteria</taxon>
        <taxon>Halobacteriales</taxon>
        <taxon>Haloferacaceae</taxon>
        <taxon>Halorubrum</taxon>
    </lineage>
</organism>
<feature type="compositionally biased region" description="Low complexity" evidence="1">
    <location>
        <begin position="73"/>
        <end position="82"/>
    </location>
</feature>
<protein>
    <submittedName>
        <fullName evidence="2">Uncharacterized protein</fullName>
    </submittedName>
</protein>
<proteinExistence type="predicted"/>
<evidence type="ECO:0000256" key="1">
    <source>
        <dbReference type="SAM" id="MobiDB-lite"/>
    </source>
</evidence>
<name>A0ABD6C5V2_9EURY</name>
<comment type="caution">
    <text evidence="2">The sequence shown here is derived from an EMBL/GenBank/DDBJ whole genome shotgun (WGS) entry which is preliminary data.</text>
</comment>
<dbReference type="RefSeq" id="WP_256419138.1">
    <property type="nucleotide sequence ID" value="NZ_JANHDL010000013.1"/>
</dbReference>
<dbReference type="Pfam" id="PF24019">
    <property type="entry name" value="DUF7332"/>
    <property type="match status" value="1"/>
</dbReference>
<dbReference type="InterPro" id="IPR055756">
    <property type="entry name" value="DUF7332"/>
</dbReference>
<dbReference type="EMBL" id="JBHUDB010000018">
    <property type="protein sequence ID" value="MFD1572004.1"/>
    <property type="molecule type" value="Genomic_DNA"/>
</dbReference>
<keyword evidence="3" id="KW-1185">Reference proteome</keyword>
<evidence type="ECO:0000313" key="2">
    <source>
        <dbReference type="EMBL" id="MFD1572004.1"/>
    </source>
</evidence>
<reference evidence="2 3" key="1">
    <citation type="journal article" date="2019" name="Int. J. Syst. Evol. Microbiol.">
        <title>The Global Catalogue of Microorganisms (GCM) 10K type strain sequencing project: providing services to taxonomists for standard genome sequencing and annotation.</title>
        <authorList>
            <consortium name="The Broad Institute Genomics Platform"/>
            <consortium name="The Broad Institute Genome Sequencing Center for Infectious Disease"/>
            <person name="Wu L."/>
            <person name="Ma J."/>
        </authorList>
    </citation>
    <scope>NUCLEOTIDE SEQUENCE [LARGE SCALE GENOMIC DNA]</scope>
    <source>
        <strain evidence="2 3">CGMCC 1.12689</strain>
    </source>
</reference>
<dbReference type="Proteomes" id="UP001597185">
    <property type="component" value="Unassembled WGS sequence"/>
</dbReference>
<evidence type="ECO:0000313" key="3">
    <source>
        <dbReference type="Proteomes" id="UP001597185"/>
    </source>
</evidence>
<accession>A0ABD6C5V2</accession>
<dbReference type="AlphaFoldDB" id="A0ABD6C5V2"/>
<feature type="compositionally biased region" description="Low complexity" evidence="1">
    <location>
        <begin position="26"/>
        <end position="60"/>
    </location>
</feature>
<gene>
    <name evidence="2" type="ORF">ACFR9T_15695</name>
</gene>
<sequence>MKRRNRVRVVLVVALLLMATVAASGAAPTESASESGTSAEMTGSAAAPATAAALTDDSPAQATDGGSGGSGGVPDEPGGSSVEPMTACFTGDGYPISIGETGAALDALVHLSVLTDPEVGNEFGIEAAGTLADDSIVTLAAGVRLTAREAITGGVDPFAAFDILYAYELRLPMFGGSIDETEYSDSGSPFRSSAGVVPC</sequence>